<comment type="caution">
    <text evidence="3">The sequence shown here is derived from an EMBL/GenBank/DDBJ whole genome shotgun (WGS) entry which is preliminary data.</text>
</comment>
<feature type="region of interest" description="Disordered" evidence="1">
    <location>
        <begin position="68"/>
        <end position="92"/>
    </location>
</feature>
<accession>A0A445B3T9</accession>
<dbReference type="EMBL" id="SDMP01000010">
    <property type="protein sequence ID" value="RYR33329.1"/>
    <property type="molecule type" value="Genomic_DNA"/>
</dbReference>
<name>A0A445B3T9_ARAHY</name>
<evidence type="ECO:0000259" key="2">
    <source>
        <dbReference type="Pfam" id="PF03108"/>
    </source>
</evidence>
<feature type="domain" description="Transposase MuDR plant" evidence="2">
    <location>
        <begin position="153"/>
        <end position="213"/>
    </location>
</feature>
<evidence type="ECO:0000256" key="1">
    <source>
        <dbReference type="SAM" id="MobiDB-lite"/>
    </source>
</evidence>
<dbReference type="InterPro" id="IPR004332">
    <property type="entry name" value="Transposase_MuDR"/>
</dbReference>
<reference evidence="3 4" key="1">
    <citation type="submission" date="2019-01" db="EMBL/GenBank/DDBJ databases">
        <title>Sequencing of cultivated peanut Arachis hypogaea provides insights into genome evolution and oil improvement.</title>
        <authorList>
            <person name="Chen X."/>
        </authorList>
    </citation>
    <scope>NUCLEOTIDE SEQUENCE [LARGE SCALE GENOMIC DNA]</scope>
    <source>
        <strain evidence="4">cv. Fuhuasheng</strain>
        <tissue evidence="3">Leaves</tissue>
    </source>
</reference>
<proteinExistence type="predicted"/>
<evidence type="ECO:0000313" key="4">
    <source>
        <dbReference type="Proteomes" id="UP000289738"/>
    </source>
</evidence>
<organism evidence="3 4">
    <name type="scientific">Arachis hypogaea</name>
    <name type="common">Peanut</name>
    <dbReference type="NCBI Taxonomy" id="3818"/>
    <lineage>
        <taxon>Eukaryota</taxon>
        <taxon>Viridiplantae</taxon>
        <taxon>Streptophyta</taxon>
        <taxon>Embryophyta</taxon>
        <taxon>Tracheophyta</taxon>
        <taxon>Spermatophyta</taxon>
        <taxon>Magnoliopsida</taxon>
        <taxon>eudicotyledons</taxon>
        <taxon>Gunneridae</taxon>
        <taxon>Pentapetalae</taxon>
        <taxon>rosids</taxon>
        <taxon>fabids</taxon>
        <taxon>Fabales</taxon>
        <taxon>Fabaceae</taxon>
        <taxon>Papilionoideae</taxon>
        <taxon>50 kb inversion clade</taxon>
        <taxon>dalbergioids sensu lato</taxon>
        <taxon>Dalbergieae</taxon>
        <taxon>Pterocarpus clade</taxon>
        <taxon>Arachis</taxon>
    </lineage>
</organism>
<evidence type="ECO:0000313" key="3">
    <source>
        <dbReference type="EMBL" id="RYR33329.1"/>
    </source>
</evidence>
<dbReference type="Proteomes" id="UP000289738">
    <property type="component" value="Chromosome A10"/>
</dbReference>
<protein>
    <recommendedName>
        <fullName evidence="2">Transposase MuDR plant domain-containing protein</fullName>
    </recommendedName>
</protein>
<dbReference type="Pfam" id="PF03108">
    <property type="entry name" value="DBD_Tnp_Mut"/>
    <property type="match status" value="1"/>
</dbReference>
<dbReference type="AlphaFoldDB" id="A0A445B3T9"/>
<gene>
    <name evidence="3" type="ORF">Ahy_A10g047905</name>
</gene>
<keyword evidence="4" id="KW-1185">Reference proteome</keyword>
<sequence>MSKFSGTTVREIGRVGYRLLAPMGNGVFRFRLFRLQGKKHIRLMFDIHGRIMEEHVVELSAEWMRREGKEESDEDYVTDSVNSDSFEGGDEDEIVSETPAQTMARHVLPPPHPIPALSVVPSHYHSLVLDAMYERTPFSDTSEKDYNLDGRVEFRVSHRFKSRETVLQGVKNYTIRRRVEYRVIESDRLKYHVQFHQADNGCQWSLRMALRQNLGYLEVWRVGRVHSCLAPTMS</sequence>